<evidence type="ECO:0000313" key="2">
    <source>
        <dbReference type="EMBL" id="VFB16368.1"/>
    </source>
</evidence>
<gene>
    <name evidence="2" type="ORF">NCTC13150_00890</name>
</gene>
<accession>A0A8H2M6W3</accession>
<dbReference type="Proteomes" id="UP000377798">
    <property type="component" value="Unassembled WGS sequence"/>
</dbReference>
<keyword evidence="1" id="KW-0175">Coiled coil</keyword>
<keyword evidence="3" id="KW-1185">Reference proteome</keyword>
<dbReference type="EMBL" id="CAACYI010000001">
    <property type="protein sequence ID" value="VFB16368.1"/>
    <property type="molecule type" value="Genomic_DNA"/>
</dbReference>
<comment type="caution">
    <text evidence="2">The sequence shown here is derived from an EMBL/GenBank/DDBJ whole genome shotgun (WGS) entry which is preliminary data.</text>
</comment>
<evidence type="ECO:0000256" key="1">
    <source>
        <dbReference type="SAM" id="Coils"/>
    </source>
</evidence>
<dbReference type="AlphaFoldDB" id="A0A8H2M6W3"/>
<sequence>MNYEEQISALEQKISYATEQKNKAEARLESLQIQEKDLLNQLDEIGLKPEDLEGEIQRLENEIKMNLEAANQYLPKEI</sequence>
<feature type="coiled-coil region" evidence="1">
    <location>
        <begin position="7"/>
        <end position="48"/>
    </location>
</feature>
<dbReference type="RefSeq" id="WP_034438521.1">
    <property type="nucleotide sequence ID" value="NZ_CAACYI010000001.1"/>
</dbReference>
<proteinExistence type="predicted"/>
<protein>
    <recommendedName>
        <fullName evidence="4">Viral A-type inclusion protein</fullName>
    </recommendedName>
</protein>
<organism evidence="2 3">
    <name type="scientific">Urinicoccus massiliensis</name>
    <dbReference type="NCBI Taxonomy" id="1723382"/>
    <lineage>
        <taxon>Bacteria</taxon>
        <taxon>Bacillati</taxon>
        <taxon>Bacillota</taxon>
        <taxon>Tissierellia</taxon>
        <taxon>Tissierellales</taxon>
        <taxon>Peptoniphilaceae</taxon>
        <taxon>Urinicoccus</taxon>
    </lineage>
</organism>
<evidence type="ECO:0000313" key="3">
    <source>
        <dbReference type="Proteomes" id="UP000377798"/>
    </source>
</evidence>
<reference evidence="2 3" key="1">
    <citation type="submission" date="2019-02" db="EMBL/GenBank/DDBJ databases">
        <authorList>
            <consortium name="Pathogen Informatics"/>
        </authorList>
    </citation>
    <scope>NUCLEOTIDE SEQUENCE [LARGE SCALE GENOMIC DNA]</scope>
    <source>
        <strain evidence="2 3">3012STDY7089603</strain>
    </source>
</reference>
<name>A0A8H2M6W3_9FIRM</name>
<evidence type="ECO:0008006" key="4">
    <source>
        <dbReference type="Google" id="ProtNLM"/>
    </source>
</evidence>